<evidence type="ECO:0000256" key="4">
    <source>
        <dbReference type="ARBA" id="ARBA00022741"/>
    </source>
</evidence>
<dbReference type="Proteomes" id="UP000886066">
    <property type="component" value="Unassembled WGS sequence"/>
</dbReference>
<dbReference type="SUPFAM" id="SSF52374">
    <property type="entry name" value="Nucleotidylyl transferase"/>
    <property type="match status" value="1"/>
</dbReference>
<reference evidence="9" key="1">
    <citation type="journal article" date="2020" name="mSystems">
        <title>Genome- and Community-Level Interaction Insights into Carbon Utilization and Element Cycling Functions of Hydrothermarchaeota in Hydrothermal Sediment.</title>
        <authorList>
            <person name="Zhou Z."/>
            <person name="Liu Y."/>
            <person name="Xu W."/>
            <person name="Pan J."/>
            <person name="Luo Z.H."/>
            <person name="Li M."/>
        </authorList>
    </citation>
    <scope>NUCLEOTIDE SEQUENCE [LARGE SCALE GENOMIC DNA]</scope>
    <source>
        <strain evidence="9">SpSt-1219</strain>
    </source>
</reference>
<dbReference type="Pfam" id="PF09334">
    <property type="entry name" value="tRNA-synt_1g"/>
    <property type="match status" value="1"/>
</dbReference>
<keyword evidence="5" id="KW-0067">ATP-binding</keyword>
<evidence type="ECO:0000256" key="2">
    <source>
        <dbReference type="ARBA" id="ARBA00013164"/>
    </source>
</evidence>
<sequence>MAASDKDFNPSKIEEKWKEAWYSANLYKAEDFSNKPKKYILAELPYPSGKSLHIGHAMRYTVPEVYSRFLRMQGYNVLFPMGWDSFGLPTEGFALKEGKTPQEITEQLKVDYKKAMQSMGYAIDWDREFATS</sequence>
<dbReference type="GO" id="GO:0005829">
    <property type="term" value="C:cytosol"/>
    <property type="evidence" value="ECO:0007669"/>
    <property type="project" value="TreeGrafter"/>
</dbReference>
<dbReference type="Gene3D" id="3.40.50.620">
    <property type="entry name" value="HUPs"/>
    <property type="match status" value="1"/>
</dbReference>
<evidence type="ECO:0000313" key="9">
    <source>
        <dbReference type="EMBL" id="HDQ88739.1"/>
    </source>
</evidence>
<dbReference type="PANTHER" id="PTHR43740">
    <property type="entry name" value="LEUCYL-TRNA SYNTHETASE"/>
    <property type="match status" value="1"/>
</dbReference>
<feature type="non-terminal residue" evidence="9">
    <location>
        <position position="132"/>
    </location>
</feature>
<dbReference type="GO" id="GO:0004823">
    <property type="term" value="F:leucine-tRNA ligase activity"/>
    <property type="evidence" value="ECO:0007669"/>
    <property type="project" value="UniProtKB-EC"/>
</dbReference>
<dbReference type="PANTHER" id="PTHR43740:SF2">
    <property type="entry name" value="LEUCINE--TRNA LIGASE, MITOCHONDRIAL"/>
    <property type="match status" value="1"/>
</dbReference>
<dbReference type="GO" id="GO:0006429">
    <property type="term" value="P:leucyl-tRNA aminoacylation"/>
    <property type="evidence" value="ECO:0007669"/>
    <property type="project" value="InterPro"/>
</dbReference>
<dbReference type="InterPro" id="IPR002302">
    <property type="entry name" value="Leu-tRNA-ligase"/>
</dbReference>
<dbReference type="PROSITE" id="PS00178">
    <property type="entry name" value="AA_TRNA_LIGASE_I"/>
    <property type="match status" value="1"/>
</dbReference>
<keyword evidence="3 9" id="KW-0436">Ligase</keyword>
<dbReference type="EMBL" id="DSDM01000071">
    <property type="protein sequence ID" value="HDQ88739.1"/>
    <property type="molecule type" value="Genomic_DNA"/>
</dbReference>
<evidence type="ECO:0000256" key="7">
    <source>
        <dbReference type="ARBA" id="ARBA00023146"/>
    </source>
</evidence>
<dbReference type="AlphaFoldDB" id="A0A7C1HX13"/>
<keyword evidence="7" id="KW-0030">Aminoacyl-tRNA synthetase</keyword>
<name>A0A7C1HX13_UNCKA</name>
<dbReference type="Gene3D" id="1.10.730.10">
    <property type="entry name" value="Isoleucyl-tRNA Synthetase, Domain 1"/>
    <property type="match status" value="1"/>
</dbReference>
<comment type="similarity">
    <text evidence="1">Belongs to the class-I aminoacyl-tRNA synthetase family.</text>
</comment>
<evidence type="ECO:0000256" key="1">
    <source>
        <dbReference type="ARBA" id="ARBA00005594"/>
    </source>
</evidence>
<protein>
    <recommendedName>
        <fullName evidence="2">leucine--tRNA ligase</fullName>
        <ecNumber evidence="2">6.1.1.4</ecNumber>
    </recommendedName>
</protein>
<dbReference type="EC" id="6.1.1.4" evidence="2"/>
<keyword evidence="4" id="KW-0547">Nucleotide-binding</keyword>
<gene>
    <name evidence="9" type="ORF">ENN92_01165</name>
</gene>
<proteinExistence type="inferred from homology"/>
<keyword evidence="6" id="KW-0648">Protein biosynthesis</keyword>
<evidence type="ECO:0000259" key="8">
    <source>
        <dbReference type="Pfam" id="PF09334"/>
    </source>
</evidence>
<feature type="domain" description="Methionyl/Leucyl tRNA synthetase" evidence="8">
    <location>
        <begin position="39"/>
        <end position="123"/>
    </location>
</feature>
<evidence type="ECO:0000256" key="3">
    <source>
        <dbReference type="ARBA" id="ARBA00022598"/>
    </source>
</evidence>
<comment type="caution">
    <text evidence="9">The sequence shown here is derived from an EMBL/GenBank/DDBJ whole genome shotgun (WGS) entry which is preliminary data.</text>
</comment>
<dbReference type="GO" id="GO:0005524">
    <property type="term" value="F:ATP binding"/>
    <property type="evidence" value="ECO:0007669"/>
    <property type="project" value="UniProtKB-KW"/>
</dbReference>
<evidence type="ECO:0000256" key="6">
    <source>
        <dbReference type="ARBA" id="ARBA00022917"/>
    </source>
</evidence>
<organism evidence="9">
    <name type="scientific">candidate division WWE3 bacterium</name>
    <dbReference type="NCBI Taxonomy" id="2053526"/>
    <lineage>
        <taxon>Bacteria</taxon>
        <taxon>Katanobacteria</taxon>
    </lineage>
</organism>
<dbReference type="InterPro" id="IPR014729">
    <property type="entry name" value="Rossmann-like_a/b/a_fold"/>
</dbReference>
<evidence type="ECO:0000256" key="5">
    <source>
        <dbReference type="ARBA" id="ARBA00022840"/>
    </source>
</evidence>
<dbReference type="InterPro" id="IPR001412">
    <property type="entry name" value="aa-tRNA-synth_I_CS"/>
</dbReference>
<dbReference type="InterPro" id="IPR015413">
    <property type="entry name" value="Methionyl/Leucyl_tRNA_Synth"/>
</dbReference>
<accession>A0A7C1HX13</accession>